<dbReference type="EMBL" id="LVWA01000003">
    <property type="protein sequence ID" value="OKL41633.1"/>
    <property type="molecule type" value="Genomic_DNA"/>
</dbReference>
<gene>
    <name evidence="10" type="ORF">A3841_11395</name>
</gene>
<keyword evidence="3" id="KW-1003">Cell membrane</keyword>
<dbReference type="InterPro" id="IPR003918">
    <property type="entry name" value="NADH_UbQ_OxRdtase"/>
</dbReference>
<feature type="transmembrane region" description="Helical" evidence="8">
    <location>
        <begin position="164"/>
        <end position="186"/>
    </location>
</feature>
<organism evidence="10 11">
    <name type="scientific">Pontibacter flavimaris</name>
    <dbReference type="NCBI Taxonomy" id="1797110"/>
    <lineage>
        <taxon>Bacteria</taxon>
        <taxon>Pseudomonadati</taxon>
        <taxon>Bacteroidota</taxon>
        <taxon>Cytophagia</taxon>
        <taxon>Cytophagales</taxon>
        <taxon>Hymenobacteraceae</taxon>
        <taxon>Pontibacter</taxon>
    </lineage>
</organism>
<evidence type="ECO:0000256" key="7">
    <source>
        <dbReference type="RuleBase" id="RU000320"/>
    </source>
</evidence>
<dbReference type="Proteomes" id="UP000186551">
    <property type="component" value="Unassembled WGS sequence"/>
</dbReference>
<dbReference type="GO" id="GO:0008137">
    <property type="term" value="F:NADH dehydrogenase (ubiquinone) activity"/>
    <property type="evidence" value="ECO:0007669"/>
    <property type="project" value="InterPro"/>
</dbReference>
<reference evidence="10 11" key="1">
    <citation type="submission" date="2016-03" db="EMBL/GenBank/DDBJ databases">
        <title>Genome sequence of Pontibacter sp. nov., of the family cytophagaceae, isolated from marine sediment of the Yellow Sea, China.</title>
        <authorList>
            <person name="Zhang G."/>
            <person name="Zhang R."/>
        </authorList>
    </citation>
    <scope>NUCLEOTIDE SEQUENCE [LARGE SCALE GENOMIC DNA]</scope>
    <source>
        <strain evidence="10 11">S10-8</strain>
    </source>
</reference>
<dbReference type="Pfam" id="PF00361">
    <property type="entry name" value="Proton_antipo_M"/>
    <property type="match status" value="1"/>
</dbReference>
<dbReference type="RefSeq" id="WP_073851043.1">
    <property type="nucleotide sequence ID" value="NZ_LVWA01000003.1"/>
</dbReference>
<sequence>MPSDLLLVLPLLIPLYGALLCLAFWQREQWMAVMAGLAQVAWLLCAFMLMRRVLALEVIATQVGNWPAPYGITLAADVFSAMMLTSAAIIGLAVYLFSLQGLDVTRRRFGYYPLMLLLQMGVAGVCLTGDLFNLYVWFEVLLICCFALLSLGGGKGQLEGAIKYVTINFLASGLLLSGVGITYSLFGSLNLAELALLVRQPEHPNLPLLSMASVFFLVGFGIKAAIFPLFFWLPASYHTPPVAISSFIAGLITKTGMYTLIRLFTLLFVSDQGFMLPLLAILSGFTMLIGVIGAAAQTDFKKILSFHIISQIGYMLMGLAIYTPLAIAGSIFFIIHNIFVKTNLFLISGVVAQRYRTFSLKKLGGVYLLQPVLSVLFLLTALSLAGTPPLSGFWGKLMLARAGLEAGNYTLVAVSLCVSLITLFSMTKIWNEVFWKPRPVAVKKDIAMAPINPLRLWQLYLPIVLLLAFILFTGLYARPLVRLSERAANGLLHIGTYTDTVLSNNRAK</sequence>
<feature type="transmembrane region" description="Helical" evidence="8">
    <location>
        <begin position="331"/>
        <end position="352"/>
    </location>
</feature>
<keyword evidence="4 7" id="KW-0812">Transmembrane</keyword>
<evidence type="ECO:0000256" key="8">
    <source>
        <dbReference type="SAM" id="Phobius"/>
    </source>
</evidence>
<evidence type="ECO:0000256" key="2">
    <source>
        <dbReference type="ARBA" id="ARBA00005346"/>
    </source>
</evidence>
<evidence type="ECO:0000313" key="10">
    <source>
        <dbReference type="EMBL" id="OKL41633.1"/>
    </source>
</evidence>
<keyword evidence="6 8" id="KW-0472">Membrane</keyword>
<dbReference type="GO" id="GO:0005886">
    <property type="term" value="C:plasma membrane"/>
    <property type="evidence" value="ECO:0007669"/>
    <property type="project" value="UniProtKB-SubCell"/>
</dbReference>
<dbReference type="InterPro" id="IPR050586">
    <property type="entry name" value="CPA3_Na-H_Antiporter_D"/>
</dbReference>
<feature type="transmembrane region" description="Helical" evidence="8">
    <location>
        <begin position="459"/>
        <end position="477"/>
    </location>
</feature>
<feature type="transmembrane region" description="Helical" evidence="8">
    <location>
        <begin position="244"/>
        <end position="268"/>
    </location>
</feature>
<keyword evidence="11" id="KW-1185">Reference proteome</keyword>
<dbReference type="PANTHER" id="PTHR42703">
    <property type="entry name" value="NADH DEHYDROGENASE"/>
    <property type="match status" value="1"/>
</dbReference>
<protein>
    <submittedName>
        <fullName evidence="10">NADH/ubiquinone/plastoquinone</fullName>
    </submittedName>
</protein>
<evidence type="ECO:0000256" key="3">
    <source>
        <dbReference type="ARBA" id="ARBA00022475"/>
    </source>
</evidence>
<dbReference type="GO" id="GO:0042773">
    <property type="term" value="P:ATP synthesis coupled electron transport"/>
    <property type="evidence" value="ECO:0007669"/>
    <property type="project" value="InterPro"/>
</dbReference>
<proteinExistence type="inferred from homology"/>
<keyword evidence="5 8" id="KW-1133">Transmembrane helix</keyword>
<feature type="transmembrane region" description="Helical" evidence="8">
    <location>
        <begin position="32"/>
        <end position="50"/>
    </location>
</feature>
<comment type="similarity">
    <text evidence="2">Belongs to the CPA3 antiporters (TC 2.A.63) subunit D family.</text>
</comment>
<evidence type="ECO:0000256" key="1">
    <source>
        <dbReference type="ARBA" id="ARBA00004651"/>
    </source>
</evidence>
<evidence type="ECO:0000313" key="11">
    <source>
        <dbReference type="Proteomes" id="UP000186551"/>
    </source>
</evidence>
<comment type="caution">
    <text evidence="10">The sequence shown here is derived from an EMBL/GenBank/DDBJ whole genome shotgun (WGS) entry which is preliminary data.</text>
</comment>
<dbReference type="AlphaFoldDB" id="A0A1Q5PHE8"/>
<evidence type="ECO:0000259" key="9">
    <source>
        <dbReference type="Pfam" id="PF00361"/>
    </source>
</evidence>
<keyword evidence="10" id="KW-0830">Ubiquinone</keyword>
<feature type="transmembrane region" description="Helical" evidence="8">
    <location>
        <begin position="364"/>
        <end position="386"/>
    </location>
</feature>
<feature type="transmembrane region" description="Helical" evidence="8">
    <location>
        <begin position="70"/>
        <end position="97"/>
    </location>
</feature>
<evidence type="ECO:0000256" key="4">
    <source>
        <dbReference type="ARBA" id="ARBA00022692"/>
    </source>
</evidence>
<evidence type="ECO:0000256" key="6">
    <source>
        <dbReference type="ARBA" id="ARBA00023136"/>
    </source>
</evidence>
<feature type="transmembrane region" description="Helical" evidence="8">
    <location>
        <begin position="274"/>
        <end position="296"/>
    </location>
</feature>
<accession>A0A1Q5PHE8</accession>
<feature type="transmembrane region" description="Helical" evidence="8">
    <location>
        <begin position="6"/>
        <end position="25"/>
    </location>
</feature>
<comment type="subcellular location">
    <subcellularLocation>
        <location evidence="1">Cell membrane</location>
        <topology evidence="1">Multi-pass membrane protein</topology>
    </subcellularLocation>
    <subcellularLocation>
        <location evidence="7">Membrane</location>
        <topology evidence="7">Multi-pass membrane protein</topology>
    </subcellularLocation>
</comment>
<feature type="transmembrane region" description="Helical" evidence="8">
    <location>
        <begin position="134"/>
        <end position="152"/>
    </location>
</feature>
<feature type="transmembrane region" description="Helical" evidence="8">
    <location>
        <begin position="406"/>
        <end position="426"/>
    </location>
</feature>
<feature type="transmembrane region" description="Helical" evidence="8">
    <location>
        <begin position="303"/>
        <end position="325"/>
    </location>
</feature>
<feature type="domain" description="NADH:quinone oxidoreductase/Mrp antiporter transmembrane" evidence="9">
    <location>
        <begin position="129"/>
        <end position="422"/>
    </location>
</feature>
<name>A0A1Q5PHE8_9BACT</name>
<feature type="transmembrane region" description="Helical" evidence="8">
    <location>
        <begin position="109"/>
        <end position="128"/>
    </location>
</feature>
<feature type="transmembrane region" description="Helical" evidence="8">
    <location>
        <begin position="206"/>
        <end position="232"/>
    </location>
</feature>
<dbReference type="OrthoDB" id="9807568at2"/>
<dbReference type="InterPro" id="IPR001750">
    <property type="entry name" value="ND/Mrp_TM"/>
</dbReference>
<evidence type="ECO:0000256" key="5">
    <source>
        <dbReference type="ARBA" id="ARBA00022989"/>
    </source>
</evidence>
<dbReference type="PRINTS" id="PR01437">
    <property type="entry name" value="NUOXDRDTASE4"/>
</dbReference>
<dbReference type="PANTHER" id="PTHR42703:SF1">
    <property type="entry name" value="NA(+)_H(+) ANTIPORTER SUBUNIT D1"/>
    <property type="match status" value="1"/>
</dbReference>
<dbReference type="STRING" id="1797110.A3841_11395"/>